<evidence type="ECO:0000313" key="9">
    <source>
        <dbReference type="EMBL" id="OGY31389.1"/>
    </source>
</evidence>
<feature type="transmembrane region" description="Helical" evidence="8">
    <location>
        <begin position="34"/>
        <end position="54"/>
    </location>
</feature>
<evidence type="ECO:0000256" key="1">
    <source>
        <dbReference type="ARBA" id="ARBA00004651"/>
    </source>
</evidence>
<keyword evidence="5 8" id="KW-0812">Transmembrane</keyword>
<gene>
    <name evidence="9" type="ORF">A3A57_01960</name>
</gene>
<evidence type="ECO:0000256" key="6">
    <source>
        <dbReference type="ARBA" id="ARBA00022989"/>
    </source>
</evidence>
<feature type="transmembrane region" description="Helical" evidence="8">
    <location>
        <begin position="203"/>
        <end position="222"/>
    </location>
</feature>
<accession>A0A1G1WUF6</accession>
<evidence type="ECO:0000256" key="2">
    <source>
        <dbReference type="ARBA" id="ARBA00009773"/>
    </source>
</evidence>
<protein>
    <recommendedName>
        <fullName evidence="11">AI-2E family transporter</fullName>
    </recommendedName>
</protein>
<dbReference type="Proteomes" id="UP000179279">
    <property type="component" value="Unassembled WGS sequence"/>
</dbReference>
<dbReference type="GO" id="GO:0005886">
    <property type="term" value="C:plasma membrane"/>
    <property type="evidence" value="ECO:0007669"/>
    <property type="project" value="UniProtKB-SubCell"/>
</dbReference>
<evidence type="ECO:0000313" key="10">
    <source>
        <dbReference type="Proteomes" id="UP000179279"/>
    </source>
</evidence>
<feature type="transmembrane region" description="Helical" evidence="8">
    <location>
        <begin position="140"/>
        <end position="163"/>
    </location>
</feature>
<dbReference type="PANTHER" id="PTHR21716">
    <property type="entry name" value="TRANSMEMBRANE PROTEIN"/>
    <property type="match status" value="1"/>
</dbReference>
<evidence type="ECO:0000256" key="7">
    <source>
        <dbReference type="ARBA" id="ARBA00023136"/>
    </source>
</evidence>
<feature type="transmembrane region" description="Helical" evidence="8">
    <location>
        <begin position="66"/>
        <end position="88"/>
    </location>
</feature>
<feature type="transmembrane region" description="Helical" evidence="8">
    <location>
        <begin position="292"/>
        <end position="325"/>
    </location>
</feature>
<organism evidence="9 10">
    <name type="scientific">Candidatus Woykebacteria bacterium RIFCSPLOWO2_01_FULL_41_12</name>
    <dbReference type="NCBI Taxonomy" id="1802604"/>
    <lineage>
        <taxon>Bacteria</taxon>
        <taxon>Candidatus Woykeibacteriota</taxon>
    </lineage>
</organism>
<keyword evidence="6 8" id="KW-1133">Transmembrane helix</keyword>
<dbReference type="Pfam" id="PF01594">
    <property type="entry name" value="AI-2E_transport"/>
    <property type="match status" value="1"/>
</dbReference>
<sequence length="333" mass="36292">MKQVTTVEISLKSIVYTLALIVLALVAWKIKGVLIALFIAFILMSGFAPLVEFLTKNGVNKALSVALTYLLAISFLGMLFFFALPPLIQQTQEFVIKMPTYADQINLTFNSSQIPGLSSSTLAEIVSNRLDSALSNLLQLALNVFNIFITFITIAVFTFYLLLEREKIKKNVYLLVPHLPRKDVENLAYKIEEKTGAWVRGQIVLMIIIGVFTYIGLTILGIEFALPLAVIAGLLEIVPVMGPIISSIPAIMIALVEGPILAIATIALYILIQQLENNVLVPKVMEKAVGLSPLITIFAILVGGTLFGIMGAVLAVPATAIGHVIVQDRFQKP</sequence>
<dbReference type="GO" id="GO:0055085">
    <property type="term" value="P:transmembrane transport"/>
    <property type="evidence" value="ECO:0007669"/>
    <property type="project" value="TreeGrafter"/>
</dbReference>
<evidence type="ECO:0000256" key="8">
    <source>
        <dbReference type="SAM" id="Phobius"/>
    </source>
</evidence>
<evidence type="ECO:0000256" key="4">
    <source>
        <dbReference type="ARBA" id="ARBA00022475"/>
    </source>
</evidence>
<dbReference type="PANTHER" id="PTHR21716:SF53">
    <property type="entry name" value="PERMEASE PERM-RELATED"/>
    <property type="match status" value="1"/>
</dbReference>
<feature type="transmembrane region" description="Helical" evidence="8">
    <location>
        <begin position="252"/>
        <end position="272"/>
    </location>
</feature>
<reference evidence="9 10" key="1">
    <citation type="journal article" date="2016" name="Nat. Commun.">
        <title>Thousands of microbial genomes shed light on interconnected biogeochemical processes in an aquifer system.</title>
        <authorList>
            <person name="Anantharaman K."/>
            <person name="Brown C.T."/>
            <person name="Hug L.A."/>
            <person name="Sharon I."/>
            <person name="Castelle C.J."/>
            <person name="Probst A.J."/>
            <person name="Thomas B.C."/>
            <person name="Singh A."/>
            <person name="Wilkins M.J."/>
            <person name="Karaoz U."/>
            <person name="Brodie E.L."/>
            <person name="Williams K.H."/>
            <person name="Hubbard S.S."/>
            <person name="Banfield J.F."/>
        </authorList>
    </citation>
    <scope>NUCLEOTIDE SEQUENCE [LARGE SCALE GENOMIC DNA]</scope>
</reference>
<keyword evidence="4" id="KW-1003">Cell membrane</keyword>
<dbReference type="AlphaFoldDB" id="A0A1G1WUF6"/>
<comment type="subcellular location">
    <subcellularLocation>
        <location evidence="1">Cell membrane</location>
        <topology evidence="1">Multi-pass membrane protein</topology>
    </subcellularLocation>
</comment>
<feature type="transmembrane region" description="Helical" evidence="8">
    <location>
        <begin position="9"/>
        <end position="28"/>
    </location>
</feature>
<evidence type="ECO:0008006" key="11">
    <source>
        <dbReference type="Google" id="ProtNLM"/>
    </source>
</evidence>
<comment type="similarity">
    <text evidence="2">Belongs to the autoinducer-2 exporter (AI-2E) (TC 2.A.86) family.</text>
</comment>
<dbReference type="InterPro" id="IPR002549">
    <property type="entry name" value="AI-2E-like"/>
</dbReference>
<feature type="transmembrane region" description="Helical" evidence="8">
    <location>
        <begin position="228"/>
        <end position="245"/>
    </location>
</feature>
<evidence type="ECO:0000256" key="5">
    <source>
        <dbReference type="ARBA" id="ARBA00022692"/>
    </source>
</evidence>
<comment type="caution">
    <text evidence="9">The sequence shown here is derived from an EMBL/GenBank/DDBJ whole genome shotgun (WGS) entry which is preliminary data.</text>
</comment>
<evidence type="ECO:0000256" key="3">
    <source>
        <dbReference type="ARBA" id="ARBA00022448"/>
    </source>
</evidence>
<dbReference type="EMBL" id="MHDA01000033">
    <property type="protein sequence ID" value="OGY31389.1"/>
    <property type="molecule type" value="Genomic_DNA"/>
</dbReference>
<keyword evidence="3" id="KW-0813">Transport</keyword>
<keyword evidence="7 8" id="KW-0472">Membrane</keyword>
<name>A0A1G1WUF6_9BACT</name>
<proteinExistence type="inferred from homology"/>